<keyword evidence="3" id="KW-1185">Reference proteome</keyword>
<reference evidence="2 3" key="1">
    <citation type="submission" date="2013-11" db="EMBL/GenBank/DDBJ databases">
        <title>Genome sequencing of Stegodyphus mimosarum.</title>
        <authorList>
            <person name="Bechsgaard J."/>
        </authorList>
    </citation>
    <scope>NUCLEOTIDE SEQUENCE [LARGE SCALE GENOMIC DNA]</scope>
</reference>
<dbReference type="OrthoDB" id="10408114at2759"/>
<evidence type="ECO:0000313" key="3">
    <source>
        <dbReference type="Proteomes" id="UP000054359"/>
    </source>
</evidence>
<proteinExistence type="predicted"/>
<gene>
    <name evidence="2" type="ORF">X975_12609</name>
</gene>
<protein>
    <submittedName>
        <fullName evidence="2">Uncharacterized protein</fullName>
    </submittedName>
</protein>
<evidence type="ECO:0000313" key="2">
    <source>
        <dbReference type="EMBL" id="KFM63870.1"/>
    </source>
</evidence>
<keyword evidence="1" id="KW-1133">Transmembrane helix</keyword>
<evidence type="ECO:0000256" key="1">
    <source>
        <dbReference type="SAM" id="Phobius"/>
    </source>
</evidence>
<keyword evidence="1" id="KW-0812">Transmembrane</keyword>
<dbReference type="EMBL" id="KK114978">
    <property type="protein sequence ID" value="KFM63870.1"/>
    <property type="molecule type" value="Genomic_DNA"/>
</dbReference>
<dbReference type="Proteomes" id="UP000054359">
    <property type="component" value="Unassembled WGS sequence"/>
</dbReference>
<sequence length="106" mass="11557">MTRDTCCTSNPLAQISVAIKTLVCAERNSFMIVSLILLGISPCIDETVKSASLIFFVSQSTFFLVLQNITACVMVILSYKSNRVSNFHSSFPTAIKNCLIPSNVTS</sequence>
<feature type="transmembrane region" description="Helical" evidence="1">
    <location>
        <begin position="53"/>
        <end position="77"/>
    </location>
</feature>
<feature type="non-terminal residue" evidence="2">
    <location>
        <position position="106"/>
    </location>
</feature>
<accession>A0A087TFI1</accession>
<dbReference type="AlphaFoldDB" id="A0A087TFI1"/>
<keyword evidence="1" id="KW-0472">Membrane</keyword>
<organism evidence="2 3">
    <name type="scientific">Stegodyphus mimosarum</name>
    <name type="common">African social velvet spider</name>
    <dbReference type="NCBI Taxonomy" id="407821"/>
    <lineage>
        <taxon>Eukaryota</taxon>
        <taxon>Metazoa</taxon>
        <taxon>Ecdysozoa</taxon>
        <taxon>Arthropoda</taxon>
        <taxon>Chelicerata</taxon>
        <taxon>Arachnida</taxon>
        <taxon>Araneae</taxon>
        <taxon>Araneomorphae</taxon>
        <taxon>Entelegynae</taxon>
        <taxon>Eresoidea</taxon>
        <taxon>Eresidae</taxon>
        <taxon>Stegodyphus</taxon>
    </lineage>
</organism>
<name>A0A087TFI1_STEMI</name>